<evidence type="ECO:0000313" key="1">
    <source>
        <dbReference type="EMBL" id="TEB04466.1"/>
    </source>
</evidence>
<protein>
    <submittedName>
        <fullName evidence="1">Uncharacterized protein</fullName>
    </submittedName>
</protein>
<organism evidence="1 2">
    <name type="scientific">Pelotomaculum schinkii</name>
    <dbReference type="NCBI Taxonomy" id="78350"/>
    <lineage>
        <taxon>Bacteria</taxon>
        <taxon>Bacillati</taxon>
        <taxon>Bacillota</taxon>
        <taxon>Clostridia</taxon>
        <taxon>Eubacteriales</taxon>
        <taxon>Desulfotomaculaceae</taxon>
        <taxon>Pelotomaculum</taxon>
    </lineage>
</organism>
<name>A0A4Y7R6S9_9FIRM</name>
<dbReference type="AlphaFoldDB" id="A0A4Y7R6S9"/>
<accession>A0A4Y7R6S9</accession>
<keyword evidence="2" id="KW-1185">Reference proteome</keyword>
<dbReference type="RefSeq" id="WP_190259574.1">
    <property type="nucleotide sequence ID" value="NZ_QFGA01000004.1"/>
</dbReference>
<proteinExistence type="predicted"/>
<comment type="caution">
    <text evidence="1">The sequence shown here is derived from an EMBL/GenBank/DDBJ whole genome shotgun (WGS) entry which is preliminary data.</text>
</comment>
<reference evidence="1 2" key="1">
    <citation type="journal article" date="2018" name="Environ. Microbiol.">
        <title>Novel energy conservation strategies and behaviour of Pelotomaculum schinkii driving syntrophic propionate catabolism.</title>
        <authorList>
            <person name="Hidalgo-Ahumada C.A.P."/>
            <person name="Nobu M.K."/>
            <person name="Narihiro T."/>
            <person name="Tamaki H."/>
            <person name="Liu W.T."/>
            <person name="Kamagata Y."/>
            <person name="Stams A.J.M."/>
            <person name="Imachi H."/>
            <person name="Sousa D.Z."/>
        </authorList>
    </citation>
    <scope>NUCLEOTIDE SEQUENCE [LARGE SCALE GENOMIC DNA]</scope>
    <source>
        <strain evidence="1 2">HH</strain>
    </source>
</reference>
<evidence type="ECO:0000313" key="2">
    <source>
        <dbReference type="Proteomes" id="UP000298324"/>
    </source>
</evidence>
<sequence length="67" mass="7772">MSDDLANLLRKKKHLQLGREEIKETKELCPGGIKAFFECLEDWLSDLIEEQMISTSYEIVTVNKQKS</sequence>
<dbReference type="Proteomes" id="UP000298324">
    <property type="component" value="Unassembled WGS sequence"/>
</dbReference>
<dbReference type="EMBL" id="QFGA01000004">
    <property type="protein sequence ID" value="TEB04466.1"/>
    <property type="molecule type" value="Genomic_DNA"/>
</dbReference>
<gene>
    <name evidence="1" type="ORF">Psch_04193</name>
</gene>